<sequence>MRRSAVPVPVPLWTRLRVMEGEGRVIAGFIVARVIMGEGTVPEFPSVPAAAIVDVDVIVVVDILIAVIAVITKHNVASASADTEMDNLVPLPLPRPRVVPIMQALLLLQCILHPRRSLLLLRIAGAPVFLVHRVSMCVSVLLPFPFRLI</sequence>
<evidence type="ECO:0000313" key="2">
    <source>
        <dbReference type="Proteomes" id="UP000027222"/>
    </source>
</evidence>
<dbReference type="EMBL" id="KL142417">
    <property type="protein sequence ID" value="KDR67108.1"/>
    <property type="molecule type" value="Genomic_DNA"/>
</dbReference>
<name>A0A067SK24_GALM3</name>
<reference evidence="2" key="1">
    <citation type="journal article" date="2014" name="Proc. Natl. Acad. Sci. U.S.A.">
        <title>Extensive sampling of basidiomycete genomes demonstrates inadequacy of the white-rot/brown-rot paradigm for wood decay fungi.</title>
        <authorList>
            <person name="Riley R."/>
            <person name="Salamov A.A."/>
            <person name="Brown D.W."/>
            <person name="Nagy L.G."/>
            <person name="Floudas D."/>
            <person name="Held B.W."/>
            <person name="Levasseur A."/>
            <person name="Lombard V."/>
            <person name="Morin E."/>
            <person name="Otillar R."/>
            <person name="Lindquist E.A."/>
            <person name="Sun H."/>
            <person name="LaButti K.M."/>
            <person name="Schmutz J."/>
            <person name="Jabbour D."/>
            <person name="Luo H."/>
            <person name="Baker S.E."/>
            <person name="Pisabarro A.G."/>
            <person name="Walton J.D."/>
            <person name="Blanchette R.A."/>
            <person name="Henrissat B."/>
            <person name="Martin F."/>
            <person name="Cullen D."/>
            <person name="Hibbett D.S."/>
            <person name="Grigoriev I.V."/>
        </authorList>
    </citation>
    <scope>NUCLEOTIDE SEQUENCE [LARGE SCALE GENOMIC DNA]</scope>
    <source>
        <strain evidence="2">CBS 339.88</strain>
    </source>
</reference>
<accession>A0A067SK24</accession>
<evidence type="ECO:0000313" key="1">
    <source>
        <dbReference type="EMBL" id="KDR67108.1"/>
    </source>
</evidence>
<proteinExistence type="predicted"/>
<dbReference type="AlphaFoldDB" id="A0A067SK24"/>
<protein>
    <submittedName>
        <fullName evidence="1">Uncharacterized protein</fullName>
    </submittedName>
</protein>
<dbReference type="HOGENOM" id="CLU_1749796_0_0_1"/>
<gene>
    <name evidence="1" type="ORF">GALMADRAFT_1129369</name>
</gene>
<organism evidence="1 2">
    <name type="scientific">Galerina marginata (strain CBS 339.88)</name>
    <dbReference type="NCBI Taxonomy" id="685588"/>
    <lineage>
        <taxon>Eukaryota</taxon>
        <taxon>Fungi</taxon>
        <taxon>Dikarya</taxon>
        <taxon>Basidiomycota</taxon>
        <taxon>Agaricomycotina</taxon>
        <taxon>Agaricomycetes</taxon>
        <taxon>Agaricomycetidae</taxon>
        <taxon>Agaricales</taxon>
        <taxon>Agaricineae</taxon>
        <taxon>Strophariaceae</taxon>
        <taxon>Galerina</taxon>
    </lineage>
</organism>
<keyword evidence="2" id="KW-1185">Reference proteome</keyword>
<dbReference type="Proteomes" id="UP000027222">
    <property type="component" value="Unassembled WGS sequence"/>
</dbReference>